<dbReference type="InterPro" id="IPR002692">
    <property type="entry name" value="S45"/>
</dbReference>
<keyword evidence="8" id="KW-1185">Reference proteome</keyword>
<dbReference type="InterPro" id="IPR043147">
    <property type="entry name" value="Penicillin_amidase_A-knob"/>
</dbReference>
<evidence type="ECO:0000256" key="3">
    <source>
        <dbReference type="ARBA" id="ARBA00023145"/>
    </source>
</evidence>
<dbReference type="EMBL" id="JAAEDK010000001">
    <property type="protein sequence ID" value="MBR0657670.1"/>
    <property type="molecule type" value="Genomic_DNA"/>
</dbReference>
<dbReference type="Gene3D" id="3.60.20.10">
    <property type="entry name" value="Glutamine Phosphoribosylpyrophosphate, subunit 1, domain 1"/>
    <property type="match status" value="1"/>
</dbReference>
<dbReference type="GO" id="GO:0017000">
    <property type="term" value="P:antibiotic biosynthetic process"/>
    <property type="evidence" value="ECO:0007669"/>
    <property type="project" value="InterPro"/>
</dbReference>
<feature type="binding site" evidence="5">
    <location>
        <position position="170"/>
    </location>
    <ligand>
        <name>Ca(2+)</name>
        <dbReference type="ChEBI" id="CHEBI:29108"/>
    </ligand>
</feature>
<reference evidence="6" key="1">
    <citation type="submission" date="2020-01" db="EMBL/GenBank/DDBJ databases">
        <authorList>
            <person name="Rat A."/>
        </authorList>
    </citation>
    <scope>NUCLEOTIDE SEQUENCE</scope>
    <source>
        <strain evidence="6">LMG 31161</strain>
    </source>
</reference>
<comment type="caution">
    <text evidence="6">The sequence shown here is derived from an EMBL/GenBank/DDBJ whole genome shotgun (WGS) entry which is preliminary data.</text>
</comment>
<gene>
    <name evidence="7" type="ORF">GWK15_18370</name>
    <name evidence="6" type="ORF">GXW75_00305</name>
</gene>
<evidence type="ECO:0000313" key="7">
    <source>
        <dbReference type="EMBL" id="NKE18926.1"/>
    </source>
</evidence>
<comment type="cofactor">
    <cofactor evidence="5">
        <name>Ca(2+)</name>
        <dbReference type="ChEBI" id="CHEBI:29108"/>
    </cofactor>
    <text evidence="5">Binds 1 Ca(2+) ion per dimer.</text>
</comment>
<evidence type="ECO:0000313" key="6">
    <source>
        <dbReference type="EMBL" id="MBR0657670.1"/>
    </source>
</evidence>
<dbReference type="Proteomes" id="UP001138708">
    <property type="component" value="Unassembled WGS sequence"/>
</dbReference>
<dbReference type="Gene3D" id="1.10.1400.10">
    <property type="match status" value="1"/>
</dbReference>
<dbReference type="InterPro" id="IPR023343">
    <property type="entry name" value="Penicillin_amidase_dom1"/>
</dbReference>
<dbReference type="Gene3D" id="2.30.120.10">
    <property type="match status" value="1"/>
</dbReference>
<dbReference type="InterPro" id="IPR043146">
    <property type="entry name" value="Penicillin_amidase_N_B-knob"/>
</dbReference>
<feature type="binding site" evidence="5">
    <location>
        <position position="314"/>
    </location>
    <ligand>
        <name>Ca(2+)</name>
        <dbReference type="ChEBI" id="CHEBI:29108"/>
    </ligand>
</feature>
<keyword evidence="5" id="KW-0106">Calcium</keyword>
<dbReference type="PANTHER" id="PTHR34218">
    <property type="entry name" value="PEPTIDASE S45 PENICILLIN AMIDASE"/>
    <property type="match status" value="1"/>
</dbReference>
<reference evidence="7 8" key="2">
    <citation type="submission" date="2020-02" db="EMBL/GenBank/DDBJ databases">
        <authorList>
            <person name="Sun Q."/>
            <person name="Inoue M."/>
        </authorList>
    </citation>
    <scope>NUCLEOTIDE SEQUENCE [LARGE SCALE GENOMIC DNA]</scope>
    <source>
        <strain evidence="7 8">KCTC 22478</strain>
    </source>
</reference>
<organism evidence="6 9">
    <name type="scientific">Neoroseomonas oryzicola</name>
    <dbReference type="NCBI Taxonomy" id="535904"/>
    <lineage>
        <taxon>Bacteria</taxon>
        <taxon>Pseudomonadati</taxon>
        <taxon>Pseudomonadota</taxon>
        <taxon>Alphaproteobacteria</taxon>
        <taxon>Acetobacterales</taxon>
        <taxon>Acetobacteraceae</taxon>
        <taxon>Neoroseomonas</taxon>
    </lineage>
</organism>
<evidence type="ECO:0000256" key="4">
    <source>
        <dbReference type="PIRSR" id="PIRSR001227-1"/>
    </source>
</evidence>
<dbReference type="PIRSF" id="PIRSF001227">
    <property type="entry name" value="Pen_acylase"/>
    <property type="match status" value="1"/>
</dbReference>
<proteinExistence type="inferred from homology"/>
<dbReference type="Pfam" id="PF01804">
    <property type="entry name" value="Penicil_amidase"/>
    <property type="match status" value="1"/>
</dbReference>
<keyword evidence="3" id="KW-0865">Zymogen</keyword>
<dbReference type="GO" id="GO:0016811">
    <property type="term" value="F:hydrolase activity, acting on carbon-nitrogen (but not peptide) bonds, in linear amides"/>
    <property type="evidence" value="ECO:0007669"/>
    <property type="project" value="InterPro"/>
</dbReference>
<dbReference type="AlphaFoldDB" id="A0A9X9WBG0"/>
<evidence type="ECO:0000256" key="2">
    <source>
        <dbReference type="ARBA" id="ARBA00022801"/>
    </source>
</evidence>
<reference evidence="6" key="3">
    <citation type="journal article" date="2021" name="Syst. Appl. Microbiol.">
        <title>Roseomonas hellenica sp. nov., isolated from roots of wild-growing Alkanna tinctoria.</title>
        <authorList>
            <person name="Rat A."/>
            <person name="Naranjo H.D."/>
            <person name="Lebbe L."/>
            <person name="Cnockaert M."/>
            <person name="Krigas N."/>
            <person name="Grigoriadou K."/>
            <person name="Maloupa E."/>
            <person name="Willems A."/>
        </authorList>
    </citation>
    <scope>NUCLEOTIDE SEQUENCE</scope>
    <source>
        <strain evidence="6">LMG 31161</strain>
    </source>
</reference>
<keyword evidence="2" id="KW-0378">Hydrolase</keyword>
<dbReference type="PANTHER" id="PTHR34218:SF4">
    <property type="entry name" value="ACYL-HOMOSERINE LACTONE ACYLASE QUIP"/>
    <property type="match status" value="1"/>
</dbReference>
<dbReference type="Gene3D" id="1.10.439.10">
    <property type="entry name" value="Penicillin Amidohydrolase, domain 1"/>
    <property type="match status" value="1"/>
</dbReference>
<comment type="similarity">
    <text evidence="1">Belongs to the peptidase S45 family.</text>
</comment>
<dbReference type="Proteomes" id="UP000746741">
    <property type="component" value="Unassembled WGS sequence"/>
</dbReference>
<dbReference type="GO" id="GO:0046872">
    <property type="term" value="F:metal ion binding"/>
    <property type="evidence" value="ECO:0007669"/>
    <property type="project" value="UniProtKB-KW"/>
</dbReference>
<evidence type="ECO:0000313" key="8">
    <source>
        <dbReference type="Proteomes" id="UP000746741"/>
    </source>
</evidence>
<accession>A0A9X9WBG0</accession>
<name>A0A9X9WBG0_9PROT</name>
<feature type="binding site" evidence="5">
    <location>
        <position position="317"/>
    </location>
    <ligand>
        <name>Ca(2+)</name>
        <dbReference type="ChEBI" id="CHEBI:29108"/>
    </ligand>
</feature>
<feature type="active site" description="Nucleophile" evidence="4">
    <location>
        <position position="242"/>
    </location>
</feature>
<dbReference type="InterPro" id="IPR014395">
    <property type="entry name" value="Pen/GL7ACA/AHL_acylase"/>
</dbReference>
<evidence type="ECO:0000256" key="5">
    <source>
        <dbReference type="PIRSR" id="PIRSR001227-2"/>
    </source>
</evidence>
<sequence>MTGSVADLGDGQRSAASETLTLPGLGAEAEILVDRWGIPHIYAASQRDAFFVQGFNAARDRLWQIDLWRKRGLGLMAGDLGPAYVERDRAARLLLYRGDMAAEWACYGAEAEARTAAFVAGINAYVDLVEREPSRLPLEFRLLGTRPARWAPEDVVRCRAHARVRNLDSEVTRANIIARFGIEADRLHKGLQPEWRLQLPDGFEPHAIPPEVLRTYLLGCEPHPIDGADPAQMLAEAGEWGSNNWALAPSRTTTGRAILASDPHRVHDQPSLRYVAHLSAPGLDVIGAGEPAIPGVSLGHNDRLAFSLTIHPSDQEDLYVYELNEADPDLYRYGEGWERMRVVTEHIPVRDGDAVATELRITRHGPVLHVDRAARRAYALRSVWWEPGTAAYMASLAYLTARNVAEYRDALEGWGAPSTNHVVADVDGHIAWQAAAKIPVRPNWDGLLPVPGDGRYEWAGTIQASTLPGTNDPAAGWVGSANQMNLPPEFDYRRHKTGFEWTDVARYARLSESLTGEKRWSVEETLALQTDVLSVPARRLGALLTAARGEAAAEARAFLAGWDHRLTAGSGPAALFEIWFTNHLMPGIPKRLGPAGLAPLVSVPDTQLYLELLEAATDPGFGADPKAARDALLLDTLAAAWAEARQRMGEDTGGWSWGRIHQGYFSHPLSRLAPPELAARLDVGPAPKAGSNLTINNNGYRGSDFRVMSGVSWRMVLDVGNWDASWTINAPGQSGDPASPHYCDLFRLWAEDRYVPMLYSRAAVEAATESRIRLLPGVLKAA</sequence>
<dbReference type="RefSeq" id="WP_168042835.1">
    <property type="nucleotide sequence ID" value="NZ_JAAEDK010000001.1"/>
</dbReference>
<dbReference type="SUPFAM" id="SSF56235">
    <property type="entry name" value="N-terminal nucleophile aminohydrolases (Ntn hydrolases)"/>
    <property type="match status" value="1"/>
</dbReference>
<evidence type="ECO:0000313" key="9">
    <source>
        <dbReference type="Proteomes" id="UP001138708"/>
    </source>
</evidence>
<dbReference type="EMBL" id="JAAVUP010000006">
    <property type="protein sequence ID" value="NKE18926.1"/>
    <property type="molecule type" value="Genomic_DNA"/>
</dbReference>
<dbReference type="InterPro" id="IPR029055">
    <property type="entry name" value="Ntn_hydrolases_N"/>
</dbReference>
<keyword evidence="5" id="KW-0479">Metal-binding</keyword>
<dbReference type="CDD" id="cd03747">
    <property type="entry name" value="Ntn_PGA_like"/>
    <property type="match status" value="1"/>
</dbReference>
<evidence type="ECO:0000256" key="1">
    <source>
        <dbReference type="ARBA" id="ARBA00006586"/>
    </source>
</evidence>
<protein>
    <submittedName>
        <fullName evidence="6">Penicillin acylase family protein</fullName>
    </submittedName>
</protein>